<dbReference type="Gene3D" id="2.160.10.10">
    <property type="entry name" value="Hexapeptide repeat proteins"/>
    <property type="match status" value="1"/>
</dbReference>
<keyword evidence="6" id="KW-1185">Reference proteome</keyword>
<dbReference type="InterPro" id="IPR050179">
    <property type="entry name" value="Trans_hexapeptide_repeat"/>
</dbReference>
<accession>A0A1H8A9I1</accession>
<reference evidence="6" key="1">
    <citation type="submission" date="2016-10" db="EMBL/GenBank/DDBJ databases">
        <authorList>
            <person name="Varghese N."/>
            <person name="Submissions S."/>
        </authorList>
    </citation>
    <scope>NUCLEOTIDE SEQUENCE [LARGE SCALE GENOMIC DNA]</scope>
    <source>
        <strain evidence="6">DSM 17453</strain>
    </source>
</reference>
<evidence type="ECO:0000313" key="5">
    <source>
        <dbReference type="EMBL" id="SEM67251.1"/>
    </source>
</evidence>
<organism evidence="5 6">
    <name type="scientific">Chryseobacterium taichungense</name>
    <dbReference type="NCBI Taxonomy" id="295069"/>
    <lineage>
        <taxon>Bacteria</taxon>
        <taxon>Pseudomonadati</taxon>
        <taxon>Bacteroidota</taxon>
        <taxon>Flavobacteriia</taxon>
        <taxon>Flavobacteriales</taxon>
        <taxon>Weeksellaceae</taxon>
        <taxon>Chryseobacterium group</taxon>
        <taxon>Chryseobacterium</taxon>
    </lineage>
</organism>
<evidence type="ECO:0000256" key="3">
    <source>
        <dbReference type="PIRSR" id="PIRSR620019-2"/>
    </source>
</evidence>
<evidence type="ECO:0000256" key="1">
    <source>
        <dbReference type="ARBA" id="ARBA00007274"/>
    </source>
</evidence>
<dbReference type="PANTHER" id="PTHR43300:SF7">
    <property type="entry name" value="UDP-N-ACETYLBACILLOSAMINE N-ACETYLTRANSFERASE"/>
    <property type="match status" value="1"/>
</dbReference>
<dbReference type="EMBL" id="FOBV01000005">
    <property type="protein sequence ID" value="SEM67251.1"/>
    <property type="molecule type" value="Genomic_DNA"/>
</dbReference>
<dbReference type="OrthoDB" id="708224at2"/>
<proteinExistence type="inferred from homology"/>
<evidence type="ECO:0000259" key="4">
    <source>
        <dbReference type="Pfam" id="PF17836"/>
    </source>
</evidence>
<dbReference type="Gene3D" id="3.40.50.20">
    <property type="match status" value="1"/>
</dbReference>
<dbReference type="InterPro" id="IPR041561">
    <property type="entry name" value="PglD_N"/>
</dbReference>
<dbReference type="InterPro" id="IPR001451">
    <property type="entry name" value="Hexapep"/>
</dbReference>
<dbReference type="CDD" id="cd03360">
    <property type="entry name" value="LbH_AT_putative"/>
    <property type="match status" value="1"/>
</dbReference>
<dbReference type="Proteomes" id="UP000199450">
    <property type="component" value="Unassembled WGS sequence"/>
</dbReference>
<feature type="binding site" evidence="3">
    <location>
        <position position="77"/>
    </location>
    <ligand>
        <name>substrate</name>
    </ligand>
</feature>
<name>A0A1H8A9I1_9FLAO</name>
<feature type="site" description="Increases basicity of active site His" evidence="2">
    <location>
        <position position="144"/>
    </location>
</feature>
<dbReference type="AlphaFoldDB" id="A0A1H8A9I1"/>
<evidence type="ECO:0000256" key="2">
    <source>
        <dbReference type="PIRSR" id="PIRSR620019-1"/>
    </source>
</evidence>
<evidence type="ECO:0000313" key="6">
    <source>
        <dbReference type="Proteomes" id="UP000199450"/>
    </source>
</evidence>
<dbReference type="STRING" id="295069.SAMN05421856_105200"/>
<protein>
    <submittedName>
        <fullName evidence="5">Sugar O-acyltransferase, sialic acid O-acetyltransferase NeuD family</fullName>
    </submittedName>
</protein>
<dbReference type="Pfam" id="PF14602">
    <property type="entry name" value="Hexapep_2"/>
    <property type="match status" value="1"/>
</dbReference>
<dbReference type="InterPro" id="IPR020019">
    <property type="entry name" value="AcTrfase_PglD-like"/>
</dbReference>
<feature type="domain" description="PglD N-terminal" evidence="4">
    <location>
        <begin position="7"/>
        <end position="89"/>
    </location>
</feature>
<keyword evidence="5" id="KW-0012">Acyltransferase</keyword>
<dbReference type="PANTHER" id="PTHR43300">
    <property type="entry name" value="ACETYLTRANSFERASE"/>
    <property type="match status" value="1"/>
</dbReference>
<sequence>MIKFDKKVLIVGASGFGKEVLMCLTDCIAGTGLKIEEIACFMDTEEFYKNTKSVHGISVITEDQFDPAAYDVVIAIGDPKIRKTVVERLPKETKYTTLIHPSAIISKYVEIGEGSIITAGTIVTTDIKIGKHAHLNLHTTIGHDCKIGDYFTTAPATNISGLCEIGDCVYFGTNSSIRQGIKVCDNVTIGMGGIVVKDIREEGVYVGSPAKKL</sequence>
<dbReference type="RefSeq" id="WP_143052695.1">
    <property type="nucleotide sequence ID" value="NZ_FOBV01000005.1"/>
</dbReference>
<dbReference type="InterPro" id="IPR011004">
    <property type="entry name" value="Trimer_LpxA-like_sf"/>
</dbReference>
<feature type="active site" description="Proton acceptor" evidence="2">
    <location>
        <position position="143"/>
    </location>
</feature>
<dbReference type="SUPFAM" id="SSF51161">
    <property type="entry name" value="Trimeric LpxA-like enzymes"/>
    <property type="match status" value="1"/>
</dbReference>
<dbReference type="Pfam" id="PF17836">
    <property type="entry name" value="PglD_N"/>
    <property type="match status" value="1"/>
</dbReference>
<comment type="similarity">
    <text evidence="1">Belongs to the transferase hexapeptide repeat family.</text>
</comment>
<gene>
    <name evidence="5" type="ORF">SAMN05421856_105200</name>
</gene>
<keyword evidence="5" id="KW-0808">Transferase</keyword>
<dbReference type="GO" id="GO:0016746">
    <property type="term" value="F:acyltransferase activity"/>
    <property type="evidence" value="ECO:0007669"/>
    <property type="project" value="UniProtKB-KW"/>
</dbReference>
<dbReference type="NCBIfam" id="TIGR03570">
    <property type="entry name" value="NeuD_NnaD"/>
    <property type="match status" value="1"/>
</dbReference>